<dbReference type="Pfam" id="PF00088">
    <property type="entry name" value="Trefoil"/>
    <property type="match status" value="1"/>
</dbReference>
<evidence type="ECO:0000313" key="6">
    <source>
        <dbReference type="EMBL" id="KOF74807.1"/>
    </source>
</evidence>
<feature type="domain" description="P-type" evidence="5">
    <location>
        <begin position="200"/>
        <end position="258"/>
    </location>
</feature>
<gene>
    <name evidence="6" type="ORF">OCBIM_22035619mg</name>
</gene>
<dbReference type="InterPro" id="IPR000519">
    <property type="entry name" value="P_trefoil_dom"/>
</dbReference>
<dbReference type="SMART" id="SM00018">
    <property type="entry name" value="PD"/>
    <property type="match status" value="1"/>
</dbReference>
<sequence length="319" mass="35854">MASQKDDVEHLIRSSVQSIDSVGINSSGRDDVSTVSLSIASLADSTTNLYETRPHKVAHKKSKPVHSALGASKGFPVDNHGEKSVQADDIDENDGHNGKKNDKTFFVGVGILFSIFAITSAFLLIILPCYRMFNLNALLHSNHTVVRQYQEHLVSSSVSRSGPPSVVVKYHELIQGPGPSHQSLLFHQKHHHQHSEKAAPLCDVHPNEQRFDCYPDYYEVNQRNCLSRGCCWRPTMDRFLSQSDSNNVRGVPFCYLPVNYSGYGIIQVNQSRTGATMELIKTSQSSIWPEEVRMLKVVITYETPQRLHFKVIQLHIFLI</sequence>
<dbReference type="InterPro" id="IPR044913">
    <property type="entry name" value="P_trefoil_dom_sf"/>
</dbReference>
<feature type="region of interest" description="Disordered" evidence="3">
    <location>
        <begin position="56"/>
        <end position="98"/>
    </location>
</feature>
<evidence type="ECO:0000256" key="3">
    <source>
        <dbReference type="SAM" id="MobiDB-lite"/>
    </source>
</evidence>
<name>A0A0L8GCP4_OCTBM</name>
<dbReference type="PROSITE" id="PS51448">
    <property type="entry name" value="P_TREFOIL_2"/>
    <property type="match status" value="1"/>
</dbReference>
<dbReference type="EMBL" id="KQ422475">
    <property type="protein sequence ID" value="KOF74807.1"/>
    <property type="molecule type" value="Genomic_DNA"/>
</dbReference>
<dbReference type="CDD" id="cd00111">
    <property type="entry name" value="Trefoil"/>
    <property type="match status" value="1"/>
</dbReference>
<feature type="transmembrane region" description="Helical" evidence="4">
    <location>
        <begin position="105"/>
        <end position="127"/>
    </location>
</feature>
<evidence type="ECO:0000256" key="4">
    <source>
        <dbReference type="SAM" id="Phobius"/>
    </source>
</evidence>
<evidence type="ECO:0000256" key="2">
    <source>
        <dbReference type="PROSITE-ProRule" id="PRU00779"/>
    </source>
</evidence>
<dbReference type="AlphaFoldDB" id="A0A0L8GCP4"/>
<proteinExistence type="predicted"/>
<keyword evidence="4" id="KW-0812">Transmembrane</keyword>
<keyword evidence="4" id="KW-1133">Transmembrane helix</keyword>
<reference evidence="6" key="1">
    <citation type="submission" date="2015-07" db="EMBL/GenBank/DDBJ databases">
        <title>MeaNS - Measles Nucleotide Surveillance Program.</title>
        <authorList>
            <person name="Tran T."/>
            <person name="Druce J."/>
        </authorList>
    </citation>
    <scope>NUCLEOTIDE SEQUENCE</scope>
    <source>
        <strain evidence="6">UCB-OBI-ISO-001</strain>
        <tissue evidence="6">Gonad</tissue>
    </source>
</reference>
<dbReference type="OrthoDB" id="6282669at2759"/>
<accession>A0A0L8GCP4</accession>
<dbReference type="Gene3D" id="4.10.110.10">
    <property type="entry name" value="Spasmolytic Protein, domain 1"/>
    <property type="match status" value="1"/>
</dbReference>
<evidence type="ECO:0000256" key="1">
    <source>
        <dbReference type="ARBA" id="ARBA00023157"/>
    </source>
</evidence>
<keyword evidence="1" id="KW-1015">Disulfide bond</keyword>
<dbReference type="SUPFAM" id="SSF57492">
    <property type="entry name" value="Trefoil"/>
    <property type="match status" value="1"/>
</dbReference>
<keyword evidence="4" id="KW-0472">Membrane</keyword>
<dbReference type="STRING" id="37653.A0A0L8GCP4"/>
<organism evidence="6">
    <name type="scientific">Octopus bimaculoides</name>
    <name type="common">California two-spotted octopus</name>
    <dbReference type="NCBI Taxonomy" id="37653"/>
    <lineage>
        <taxon>Eukaryota</taxon>
        <taxon>Metazoa</taxon>
        <taxon>Spiralia</taxon>
        <taxon>Lophotrochozoa</taxon>
        <taxon>Mollusca</taxon>
        <taxon>Cephalopoda</taxon>
        <taxon>Coleoidea</taxon>
        <taxon>Octopodiformes</taxon>
        <taxon>Octopoda</taxon>
        <taxon>Incirrata</taxon>
        <taxon>Octopodidae</taxon>
        <taxon>Octopus</taxon>
    </lineage>
</organism>
<comment type="caution">
    <text evidence="2">Lacks conserved residue(s) required for the propagation of feature annotation.</text>
</comment>
<protein>
    <recommendedName>
        <fullName evidence="5">P-type domain-containing protein</fullName>
    </recommendedName>
</protein>
<evidence type="ECO:0000259" key="5">
    <source>
        <dbReference type="PROSITE" id="PS51448"/>
    </source>
</evidence>